<dbReference type="EMBL" id="MLAK01000558">
    <property type="protein sequence ID" value="OHT12705.1"/>
    <property type="molecule type" value="Genomic_DNA"/>
</dbReference>
<dbReference type="PROSITE" id="PS51419">
    <property type="entry name" value="RAB"/>
    <property type="match status" value="1"/>
</dbReference>
<dbReference type="GO" id="GO:0016020">
    <property type="term" value="C:membrane"/>
    <property type="evidence" value="ECO:0007669"/>
    <property type="project" value="InterPro"/>
</dbReference>
<dbReference type="PROSITE" id="PS51420">
    <property type="entry name" value="RHO"/>
    <property type="match status" value="1"/>
</dbReference>
<sequence>MSNHKPKLVVVGDGGVGKTSIVVRYTRDQFTQEYEPTLAENYTTRIQVDDDTVIEIEIADTAGQDDFKALRDKFMAEGDVFLVVYSITDSRSLQMADTLLEQISILHENERFKFILAGNKCDLEDQRQVSKLDGKALTDKYHGRFLETSAKSGINVKETFVEIGKLLVEKNEKQEGNCCLIC</sequence>
<dbReference type="VEuPathDB" id="TrichDB:TRFO_17429"/>
<dbReference type="AlphaFoldDB" id="A0A1J4KN14"/>
<dbReference type="GO" id="GO:0003924">
    <property type="term" value="F:GTPase activity"/>
    <property type="evidence" value="ECO:0007669"/>
    <property type="project" value="InterPro"/>
</dbReference>
<dbReference type="OrthoDB" id="5976022at2759"/>
<dbReference type="PRINTS" id="PR00449">
    <property type="entry name" value="RASTRNSFRMNG"/>
</dbReference>
<reference evidence="3" key="1">
    <citation type="submission" date="2016-10" db="EMBL/GenBank/DDBJ databases">
        <authorList>
            <person name="Benchimol M."/>
            <person name="Almeida L.G."/>
            <person name="Vasconcelos A.T."/>
            <person name="Perreira-Neves A."/>
            <person name="Rosa I.A."/>
            <person name="Tasca T."/>
            <person name="Bogo M.R."/>
            <person name="de Souza W."/>
        </authorList>
    </citation>
    <scope>NUCLEOTIDE SEQUENCE [LARGE SCALE GENOMIC DNA]</scope>
    <source>
        <strain evidence="3">K</strain>
    </source>
</reference>
<dbReference type="InterPro" id="IPR005225">
    <property type="entry name" value="Small_GTP-bd"/>
</dbReference>
<dbReference type="PANTHER" id="PTHR24070">
    <property type="entry name" value="RAS, DI-RAS, AND RHEB FAMILY MEMBERS OF SMALL GTPASE SUPERFAMILY"/>
    <property type="match status" value="1"/>
</dbReference>
<accession>A0A1J4KN14</accession>
<dbReference type="Proteomes" id="UP000179807">
    <property type="component" value="Unassembled WGS sequence"/>
</dbReference>
<dbReference type="SUPFAM" id="SSF52540">
    <property type="entry name" value="P-loop containing nucleoside triphosphate hydrolases"/>
    <property type="match status" value="1"/>
</dbReference>
<evidence type="ECO:0000256" key="1">
    <source>
        <dbReference type="ARBA" id="ARBA00022741"/>
    </source>
</evidence>
<dbReference type="GeneID" id="94834282"/>
<protein>
    <submittedName>
        <fullName evidence="3">Small GTP-binding protein</fullName>
    </submittedName>
</protein>
<comment type="caution">
    <text evidence="3">The sequence shown here is derived from an EMBL/GenBank/DDBJ whole genome shotgun (WGS) entry which is preliminary data.</text>
</comment>
<keyword evidence="1" id="KW-0547">Nucleotide-binding</keyword>
<dbReference type="SMART" id="SM00173">
    <property type="entry name" value="RAS"/>
    <property type="match status" value="1"/>
</dbReference>
<dbReference type="GO" id="GO:0007165">
    <property type="term" value="P:signal transduction"/>
    <property type="evidence" value="ECO:0007669"/>
    <property type="project" value="InterPro"/>
</dbReference>
<dbReference type="Gene3D" id="3.40.50.300">
    <property type="entry name" value="P-loop containing nucleotide triphosphate hydrolases"/>
    <property type="match status" value="1"/>
</dbReference>
<dbReference type="SMART" id="SM00175">
    <property type="entry name" value="RAB"/>
    <property type="match status" value="1"/>
</dbReference>
<dbReference type="RefSeq" id="XP_068365841.1">
    <property type="nucleotide sequence ID" value="XM_068499578.1"/>
</dbReference>
<evidence type="ECO:0000256" key="2">
    <source>
        <dbReference type="ARBA" id="ARBA00023134"/>
    </source>
</evidence>
<dbReference type="FunFam" id="3.40.50.300:FF:001423">
    <property type="entry name" value="Ras family GTPase"/>
    <property type="match status" value="1"/>
</dbReference>
<dbReference type="InterPro" id="IPR027417">
    <property type="entry name" value="P-loop_NTPase"/>
</dbReference>
<dbReference type="Pfam" id="PF00071">
    <property type="entry name" value="Ras"/>
    <property type="match status" value="1"/>
</dbReference>
<dbReference type="PROSITE" id="PS51421">
    <property type="entry name" value="RAS"/>
    <property type="match status" value="1"/>
</dbReference>
<proteinExistence type="predicted"/>
<dbReference type="InterPro" id="IPR020849">
    <property type="entry name" value="Small_GTPase_Ras-type"/>
</dbReference>
<dbReference type="SMART" id="SM00174">
    <property type="entry name" value="RHO"/>
    <property type="match status" value="1"/>
</dbReference>
<keyword evidence="2" id="KW-0342">GTP-binding</keyword>
<dbReference type="NCBIfam" id="TIGR00231">
    <property type="entry name" value="small_GTP"/>
    <property type="match status" value="1"/>
</dbReference>
<evidence type="ECO:0000313" key="3">
    <source>
        <dbReference type="EMBL" id="OHT12705.1"/>
    </source>
</evidence>
<gene>
    <name evidence="3" type="ORF">TRFO_17429</name>
</gene>
<dbReference type="InterPro" id="IPR001806">
    <property type="entry name" value="Small_GTPase"/>
</dbReference>
<evidence type="ECO:0000313" key="4">
    <source>
        <dbReference type="Proteomes" id="UP000179807"/>
    </source>
</evidence>
<organism evidence="3 4">
    <name type="scientific">Tritrichomonas foetus</name>
    <dbReference type="NCBI Taxonomy" id="1144522"/>
    <lineage>
        <taxon>Eukaryota</taxon>
        <taxon>Metamonada</taxon>
        <taxon>Parabasalia</taxon>
        <taxon>Tritrichomonadida</taxon>
        <taxon>Tritrichomonadidae</taxon>
        <taxon>Tritrichomonas</taxon>
    </lineage>
</organism>
<dbReference type="GO" id="GO:0005525">
    <property type="term" value="F:GTP binding"/>
    <property type="evidence" value="ECO:0007669"/>
    <property type="project" value="UniProtKB-KW"/>
</dbReference>
<keyword evidence="4" id="KW-1185">Reference proteome</keyword>
<name>A0A1J4KN14_9EUKA</name>